<evidence type="ECO:0000256" key="12">
    <source>
        <dbReference type="SAM" id="Phobius"/>
    </source>
</evidence>
<dbReference type="InterPro" id="IPR004878">
    <property type="entry name" value="Otopetrin"/>
</dbReference>
<evidence type="ECO:0000256" key="11">
    <source>
        <dbReference type="SAM" id="MobiDB-lite"/>
    </source>
</evidence>
<name>A0AAV7PP95_PLEWA</name>
<evidence type="ECO:0008006" key="15">
    <source>
        <dbReference type="Google" id="ProtNLM"/>
    </source>
</evidence>
<dbReference type="PANTHER" id="PTHR21522:SF69">
    <property type="entry name" value="PROTON CHANNEL OTOP2"/>
    <property type="match status" value="1"/>
</dbReference>
<evidence type="ECO:0000313" key="13">
    <source>
        <dbReference type="EMBL" id="KAJ1129991.1"/>
    </source>
</evidence>
<dbReference type="GO" id="GO:0005886">
    <property type="term" value="C:plasma membrane"/>
    <property type="evidence" value="ECO:0007669"/>
    <property type="project" value="UniProtKB-SubCell"/>
</dbReference>
<evidence type="ECO:0000256" key="6">
    <source>
        <dbReference type="ARBA" id="ARBA00022781"/>
    </source>
</evidence>
<dbReference type="EMBL" id="JANPWB010000011">
    <property type="protein sequence ID" value="KAJ1129991.1"/>
    <property type="molecule type" value="Genomic_DNA"/>
</dbReference>
<evidence type="ECO:0000256" key="2">
    <source>
        <dbReference type="ARBA" id="ARBA00006513"/>
    </source>
</evidence>
<dbReference type="PANTHER" id="PTHR21522">
    <property type="entry name" value="PROTON CHANNEL OTOP"/>
    <property type="match status" value="1"/>
</dbReference>
<evidence type="ECO:0000256" key="3">
    <source>
        <dbReference type="ARBA" id="ARBA00022448"/>
    </source>
</evidence>
<feature type="transmembrane region" description="Helical" evidence="12">
    <location>
        <begin position="351"/>
        <end position="370"/>
    </location>
</feature>
<evidence type="ECO:0000256" key="8">
    <source>
        <dbReference type="ARBA" id="ARBA00023065"/>
    </source>
</evidence>
<keyword evidence="9 12" id="KW-0472">Membrane</keyword>
<keyword evidence="4" id="KW-1003">Cell membrane</keyword>
<feature type="transmembrane region" description="Helical" evidence="12">
    <location>
        <begin position="152"/>
        <end position="175"/>
    </location>
</feature>
<comment type="similarity">
    <text evidence="2">Belongs to the otopetrin family.</text>
</comment>
<evidence type="ECO:0000256" key="9">
    <source>
        <dbReference type="ARBA" id="ARBA00023136"/>
    </source>
</evidence>
<keyword evidence="8" id="KW-0406">Ion transport</keyword>
<feature type="compositionally biased region" description="Basic and acidic residues" evidence="11">
    <location>
        <begin position="1"/>
        <end position="11"/>
    </location>
</feature>
<evidence type="ECO:0000256" key="1">
    <source>
        <dbReference type="ARBA" id="ARBA00004651"/>
    </source>
</evidence>
<sequence>MMVKDSQKESDMEVEMSETLSPDQKVVSDPQRDHSNTPSHFGIWKKGGRLFSALVAMNILLLGCSLITSGSLKEVPIHESEVLVYLSVLMSLSILWMCFQMFFTNKHHDSVLFKDCHAGPIWLRGGLLFFGICSILLDGLKIGYYVGYITCVSSLLIIYPVIQLVFVIVQTQFLWMSSKHCVQIHQNLTRCGLMLVLATNLAVWMTTVTDESSHLTRELLEHLKHNYTDDENFTLESSIEDETEQKTDCECNSVCHLLKEAYYYLYPFSLEFSLFACAMTYVMWKNVGRLMDDNIESPHHLKLSSYRQIPFAGLACGVVILFLGLVLFVVYELQLKDKHRRAQVLLTFYTFHVICLSLMSIGALAGSIIYKYDKRQMDNQKNPSRTLDVALLLLATIGQYCISYYSIVAMVASDPRDPLKTLTLIYSLLMIIQHSLQNVFITEGLHRQLPEDWPRQHMASLHPPKNESHGLTTGSHHCPVNVPGTRKLSRSARLSKRLSVVSIKAALSTPISTHRKRRRLLREICVFMLMGNILLWILPAFGARLRFDNHLEVKFYGLPTWVLITNICLPFGIFYRMHAAACLVELLLLP</sequence>
<keyword evidence="3" id="KW-0813">Transport</keyword>
<dbReference type="GO" id="GO:0015252">
    <property type="term" value="F:proton channel activity"/>
    <property type="evidence" value="ECO:0007669"/>
    <property type="project" value="InterPro"/>
</dbReference>
<feature type="transmembrane region" description="Helical" evidence="12">
    <location>
        <begin position="391"/>
        <end position="412"/>
    </location>
</feature>
<keyword evidence="14" id="KW-1185">Reference proteome</keyword>
<feature type="transmembrane region" description="Helical" evidence="12">
    <location>
        <begin position="309"/>
        <end position="331"/>
    </location>
</feature>
<evidence type="ECO:0000256" key="10">
    <source>
        <dbReference type="ARBA" id="ARBA00023303"/>
    </source>
</evidence>
<comment type="subcellular location">
    <subcellularLocation>
        <location evidence="1">Cell membrane</location>
        <topology evidence="1">Multi-pass membrane protein</topology>
    </subcellularLocation>
</comment>
<feature type="transmembrane region" description="Helical" evidence="12">
    <location>
        <begin position="524"/>
        <end position="543"/>
    </location>
</feature>
<evidence type="ECO:0000256" key="7">
    <source>
        <dbReference type="ARBA" id="ARBA00022989"/>
    </source>
</evidence>
<dbReference type="Pfam" id="PF03189">
    <property type="entry name" value="Otopetrin"/>
    <property type="match status" value="2"/>
</dbReference>
<feature type="transmembrane region" description="Helical" evidence="12">
    <location>
        <begin position="125"/>
        <end position="146"/>
    </location>
</feature>
<feature type="transmembrane region" description="Helical" evidence="12">
    <location>
        <begin position="82"/>
        <end position="104"/>
    </location>
</feature>
<accession>A0AAV7PP95</accession>
<keyword evidence="5 12" id="KW-0812">Transmembrane</keyword>
<feature type="transmembrane region" description="Helical" evidence="12">
    <location>
        <begin position="50"/>
        <end position="70"/>
    </location>
</feature>
<protein>
    <recommendedName>
        <fullName evidence="15">Otopetrin-2</fullName>
    </recommendedName>
</protein>
<keyword evidence="10" id="KW-0407">Ion channel</keyword>
<evidence type="ECO:0000313" key="14">
    <source>
        <dbReference type="Proteomes" id="UP001066276"/>
    </source>
</evidence>
<evidence type="ECO:0000256" key="4">
    <source>
        <dbReference type="ARBA" id="ARBA00022475"/>
    </source>
</evidence>
<organism evidence="13 14">
    <name type="scientific">Pleurodeles waltl</name>
    <name type="common">Iberian ribbed newt</name>
    <dbReference type="NCBI Taxonomy" id="8319"/>
    <lineage>
        <taxon>Eukaryota</taxon>
        <taxon>Metazoa</taxon>
        <taxon>Chordata</taxon>
        <taxon>Craniata</taxon>
        <taxon>Vertebrata</taxon>
        <taxon>Euteleostomi</taxon>
        <taxon>Amphibia</taxon>
        <taxon>Batrachia</taxon>
        <taxon>Caudata</taxon>
        <taxon>Salamandroidea</taxon>
        <taxon>Salamandridae</taxon>
        <taxon>Pleurodelinae</taxon>
        <taxon>Pleurodeles</taxon>
    </lineage>
</organism>
<reference evidence="13" key="1">
    <citation type="journal article" date="2022" name="bioRxiv">
        <title>Sequencing and chromosome-scale assembly of the giantPleurodeles waltlgenome.</title>
        <authorList>
            <person name="Brown T."/>
            <person name="Elewa A."/>
            <person name="Iarovenko S."/>
            <person name="Subramanian E."/>
            <person name="Araus A.J."/>
            <person name="Petzold A."/>
            <person name="Susuki M."/>
            <person name="Suzuki K.-i.T."/>
            <person name="Hayashi T."/>
            <person name="Toyoda A."/>
            <person name="Oliveira C."/>
            <person name="Osipova E."/>
            <person name="Leigh N.D."/>
            <person name="Simon A."/>
            <person name="Yun M.H."/>
        </authorList>
    </citation>
    <scope>NUCLEOTIDE SEQUENCE</scope>
    <source>
        <strain evidence="13">20211129_DDA</strain>
        <tissue evidence="13">Liver</tissue>
    </source>
</reference>
<comment type="caution">
    <text evidence="13">The sequence shown here is derived from an EMBL/GenBank/DDBJ whole genome shotgun (WGS) entry which is preliminary data.</text>
</comment>
<proteinExistence type="inferred from homology"/>
<feature type="transmembrane region" description="Helical" evidence="12">
    <location>
        <begin position="263"/>
        <end position="284"/>
    </location>
</feature>
<evidence type="ECO:0000256" key="5">
    <source>
        <dbReference type="ARBA" id="ARBA00022692"/>
    </source>
</evidence>
<keyword evidence="6" id="KW-0375">Hydrogen ion transport</keyword>
<dbReference type="Proteomes" id="UP001066276">
    <property type="component" value="Chromosome 7"/>
</dbReference>
<keyword evidence="7 12" id="KW-1133">Transmembrane helix</keyword>
<gene>
    <name evidence="13" type="ORF">NDU88_008350</name>
</gene>
<dbReference type="AlphaFoldDB" id="A0AAV7PP95"/>
<feature type="region of interest" description="Disordered" evidence="11">
    <location>
        <begin position="1"/>
        <end position="40"/>
    </location>
</feature>
<feature type="transmembrane region" description="Helical" evidence="12">
    <location>
        <begin position="555"/>
        <end position="575"/>
    </location>
</feature>